<accession>A0A1M5YVN7</accession>
<proteinExistence type="inferred from homology"/>
<comment type="similarity">
    <text evidence="2">Belongs to the GHMP kinase family. Mevalonate kinase subfamily.</text>
</comment>
<sequence length="336" mass="36897">MNLKSLWIIKGEDMNEKLNIGEGYSHSKLILTGEHGVVYGKPAIAIPFPLKVKCTTKNYDGGIRFESSIYTGSTDDMPVKLRGLSLVLEEALTILNKAHEGLLINIYSEIPIGRGLGSSASIATAIVRSLFSFYGQNLTKEQLFYLVNIGERYAHGNPSGIDMEVVSSEEAIYFKKDKKVQYIKSVKPFYIVVGDSGKIGDTRNAVENVHHRSLLNPHKMESHIDEMGKLVEKSKDAFLAGNMDLLGELLNSNQEILENMGVSDESLEMLIKTARKNGALGAKLTGGGLGGCIIALSNNLENGKLIAQELINSGAVKSWCFSTKENKLYTFEKMED</sequence>
<comment type="subcellular location">
    <subcellularLocation>
        <location evidence="1">Cytoplasm</location>
    </subcellularLocation>
</comment>
<dbReference type="InterPro" id="IPR036554">
    <property type="entry name" value="GHMP_kinase_C_sf"/>
</dbReference>
<feature type="domain" description="GHMP kinase C-terminal" evidence="14">
    <location>
        <begin position="236"/>
        <end position="312"/>
    </location>
</feature>
<protein>
    <recommendedName>
        <fullName evidence="3">mevalonate kinase</fullName>
        <ecNumber evidence="3">2.7.1.36</ecNumber>
    </recommendedName>
</protein>
<evidence type="ECO:0000256" key="7">
    <source>
        <dbReference type="ARBA" id="ARBA00022741"/>
    </source>
</evidence>
<dbReference type="InterPro" id="IPR006205">
    <property type="entry name" value="Mev_gal_kin"/>
</dbReference>
<evidence type="ECO:0000256" key="9">
    <source>
        <dbReference type="ARBA" id="ARBA00022840"/>
    </source>
</evidence>
<evidence type="ECO:0000256" key="6">
    <source>
        <dbReference type="ARBA" id="ARBA00022679"/>
    </source>
</evidence>
<dbReference type="Gene3D" id="3.30.70.890">
    <property type="entry name" value="GHMP kinase, C-terminal domain"/>
    <property type="match status" value="1"/>
</dbReference>
<reference evidence="15 16" key="1">
    <citation type="submission" date="2016-11" db="EMBL/GenBank/DDBJ databases">
        <authorList>
            <person name="Jaros S."/>
            <person name="Januszkiewicz K."/>
            <person name="Wedrychowicz H."/>
        </authorList>
    </citation>
    <scope>NUCLEOTIDE SEQUENCE [LARGE SCALE GENOMIC DNA]</scope>
    <source>
        <strain evidence="15 16">DSM 6191</strain>
    </source>
</reference>
<dbReference type="GO" id="GO:0004496">
    <property type="term" value="F:mevalonate kinase activity"/>
    <property type="evidence" value="ECO:0007669"/>
    <property type="project" value="UniProtKB-EC"/>
</dbReference>
<evidence type="ECO:0000256" key="10">
    <source>
        <dbReference type="ARBA" id="ARBA00022842"/>
    </source>
</evidence>
<dbReference type="PANTHER" id="PTHR43290">
    <property type="entry name" value="MEVALONATE KINASE"/>
    <property type="match status" value="1"/>
</dbReference>
<keyword evidence="9" id="KW-0067">ATP-binding</keyword>
<evidence type="ECO:0000259" key="14">
    <source>
        <dbReference type="Pfam" id="PF08544"/>
    </source>
</evidence>
<comment type="pathway">
    <text evidence="12">Isoprenoid biosynthesis; isopentenyl diphosphate biosynthesis via mevalonate pathway; isopentenyl diphosphate from (R)-mevalonate: step 1/3.</text>
</comment>
<dbReference type="NCBIfam" id="TIGR00549">
    <property type="entry name" value="mevalon_kin"/>
    <property type="match status" value="1"/>
</dbReference>
<dbReference type="EC" id="2.7.1.36" evidence="3"/>
<evidence type="ECO:0000256" key="2">
    <source>
        <dbReference type="ARBA" id="ARBA00006495"/>
    </source>
</evidence>
<dbReference type="AlphaFoldDB" id="A0A1M5YVN7"/>
<evidence type="ECO:0000256" key="8">
    <source>
        <dbReference type="ARBA" id="ARBA00022777"/>
    </source>
</evidence>
<dbReference type="PROSITE" id="PS00627">
    <property type="entry name" value="GHMP_KINASES_ATP"/>
    <property type="match status" value="1"/>
</dbReference>
<keyword evidence="11" id="KW-0443">Lipid metabolism</keyword>
<evidence type="ECO:0000259" key="13">
    <source>
        <dbReference type="Pfam" id="PF00288"/>
    </source>
</evidence>
<dbReference type="Pfam" id="PF08544">
    <property type="entry name" value="GHMP_kinases_C"/>
    <property type="match status" value="1"/>
</dbReference>
<evidence type="ECO:0000313" key="15">
    <source>
        <dbReference type="EMBL" id="SHI16055.1"/>
    </source>
</evidence>
<gene>
    <name evidence="15" type="ORF">SAMN02745941_02254</name>
</gene>
<dbReference type="InterPro" id="IPR013750">
    <property type="entry name" value="GHMP_kinase_C_dom"/>
</dbReference>
<keyword evidence="8 15" id="KW-0418">Kinase</keyword>
<dbReference type="Pfam" id="PF00288">
    <property type="entry name" value="GHMP_kinases_N"/>
    <property type="match status" value="1"/>
</dbReference>
<dbReference type="SUPFAM" id="SSF54211">
    <property type="entry name" value="Ribosomal protein S5 domain 2-like"/>
    <property type="match status" value="1"/>
</dbReference>
<dbReference type="GO" id="GO:0005524">
    <property type="term" value="F:ATP binding"/>
    <property type="evidence" value="ECO:0007669"/>
    <property type="project" value="UniProtKB-KW"/>
</dbReference>
<evidence type="ECO:0000313" key="16">
    <source>
        <dbReference type="Proteomes" id="UP000184241"/>
    </source>
</evidence>
<keyword evidence="4" id="KW-0963">Cytoplasm</keyword>
<dbReference type="InterPro" id="IPR020568">
    <property type="entry name" value="Ribosomal_Su5_D2-typ_SF"/>
</dbReference>
<dbReference type="InterPro" id="IPR014721">
    <property type="entry name" value="Ribsml_uS5_D2-typ_fold_subgr"/>
</dbReference>
<feature type="domain" description="GHMP kinase N-terminal" evidence="13">
    <location>
        <begin position="91"/>
        <end position="162"/>
    </location>
</feature>
<dbReference type="PANTHER" id="PTHR43290:SF2">
    <property type="entry name" value="MEVALONATE KINASE"/>
    <property type="match status" value="1"/>
</dbReference>
<dbReference type="SUPFAM" id="SSF55060">
    <property type="entry name" value="GHMP Kinase, C-terminal domain"/>
    <property type="match status" value="1"/>
</dbReference>
<keyword evidence="10" id="KW-0460">Magnesium</keyword>
<name>A0A1M5YVN7_9CLOT</name>
<keyword evidence="5" id="KW-0444">Lipid biosynthesis</keyword>
<dbReference type="Gene3D" id="3.30.230.10">
    <property type="match status" value="1"/>
</dbReference>
<keyword evidence="6" id="KW-0808">Transferase</keyword>
<dbReference type="PRINTS" id="PR00959">
    <property type="entry name" value="MEVGALKINASE"/>
</dbReference>
<organism evidence="15 16">
    <name type="scientific">Clostridium intestinale DSM 6191</name>
    <dbReference type="NCBI Taxonomy" id="1121320"/>
    <lineage>
        <taxon>Bacteria</taxon>
        <taxon>Bacillati</taxon>
        <taxon>Bacillota</taxon>
        <taxon>Clostridia</taxon>
        <taxon>Eubacteriales</taxon>
        <taxon>Clostridiaceae</taxon>
        <taxon>Clostridium</taxon>
    </lineage>
</organism>
<dbReference type="EMBL" id="FQXU01000007">
    <property type="protein sequence ID" value="SHI16055.1"/>
    <property type="molecule type" value="Genomic_DNA"/>
</dbReference>
<keyword evidence="7" id="KW-0547">Nucleotide-binding</keyword>
<dbReference type="InterPro" id="IPR006204">
    <property type="entry name" value="GHMP_kinase_N_dom"/>
</dbReference>
<evidence type="ECO:0000256" key="5">
    <source>
        <dbReference type="ARBA" id="ARBA00022516"/>
    </source>
</evidence>
<evidence type="ECO:0000256" key="11">
    <source>
        <dbReference type="ARBA" id="ARBA00023098"/>
    </source>
</evidence>
<dbReference type="InterPro" id="IPR006203">
    <property type="entry name" value="GHMP_knse_ATP-bd_CS"/>
</dbReference>
<dbReference type="GO" id="GO:0019287">
    <property type="term" value="P:isopentenyl diphosphate biosynthetic process, mevalonate pathway"/>
    <property type="evidence" value="ECO:0007669"/>
    <property type="project" value="UniProtKB-UniPathway"/>
</dbReference>
<dbReference type="Proteomes" id="UP000184241">
    <property type="component" value="Unassembled WGS sequence"/>
</dbReference>
<dbReference type="UniPathway" id="UPA00057">
    <property type="reaction ID" value="UER00098"/>
</dbReference>
<evidence type="ECO:0000256" key="1">
    <source>
        <dbReference type="ARBA" id="ARBA00004496"/>
    </source>
</evidence>
<evidence type="ECO:0000256" key="4">
    <source>
        <dbReference type="ARBA" id="ARBA00022490"/>
    </source>
</evidence>
<evidence type="ECO:0000256" key="12">
    <source>
        <dbReference type="ARBA" id="ARBA00029438"/>
    </source>
</evidence>
<dbReference type="GO" id="GO:0005829">
    <property type="term" value="C:cytosol"/>
    <property type="evidence" value="ECO:0007669"/>
    <property type="project" value="TreeGrafter"/>
</dbReference>
<evidence type="ECO:0000256" key="3">
    <source>
        <dbReference type="ARBA" id="ARBA00012103"/>
    </source>
</evidence>